<evidence type="ECO:0000313" key="3">
    <source>
        <dbReference type="Proteomes" id="UP000299102"/>
    </source>
</evidence>
<reference evidence="2 3" key="1">
    <citation type="journal article" date="2019" name="Commun. Biol.">
        <title>The bagworm genome reveals a unique fibroin gene that provides high tensile strength.</title>
        <authorList>
            <person name="Kono N."/>
            <person name="Nakamura H."/>
            <person name="Ohtoshi R."/>
            <person name="Tomita M."/>
            <person name="Numata K."/>
            <person name="Arakawa K."/>
        </authorList>
    </citation>
    <scope>NUCLEOTIDE SEQUENCE [LARGE SCALE GENOMIC DNA]</scope>
</reference>
<evidence type="ECO:0000313" key="2">
    <source>
        <dbReference type="EMBL" id="GBP67970.1"/>
    </source>
</evidence>
<feature type="region of interest" description="Disordered" evidence="1">
    <location>
        <begin position="48"/>
        <end position="68"/>
    </location>
</feature>
<organism evidence="2 3">
    <name type="scientific">Eumeta variegata</name>
    <name type="common">Bagworm moth</name>
    <name type="synonym">Eumeta japonica</name>
    <dbReference type="NCBI Taxonomy" id="151549"/>
    <lineage>
        <taxon>Eukaryota</taxon>
        <taxon>Metazoa</taxon>
        <taxon>Ecdysozoa</taxon>
        <taxon>Arthropoda</taxon>
        <taxon>Hexapoda</taxon>
        <taxon>Insecta</taxon>
        <taxon>Pterygota</taxon>
        <taxon>Neoptera</taxon>
        <taxon>Endopterygota</taxon>
        <taxon>Lepidoptera</taxon>
        <taxon>Glossata</taxon>
        <taxon>Ditrysia</taxon>
        <taxon>Tineoidea</taxon>
        <taxon>Psychidae</taxon>
        <taxon>Oiketicinae</taxon>
        <taxon>Eumeta</taxon>
    </lineage>
</organism>
<dbReference type="EMBL" id="BGZK01000997">
    <property type="protein sequence ID" value="GBP67970.1"/>
    <property type="molecule type" value="Genomic_DNA"/>
</dbReference>
<evidence type="ECO:0000256" key="1">
    <source>
        <dbReference type="SAM" id="MobiDB-lite"/>
    </source>
</evidence>
<keyword evidence="3" id="KW-1185">Reference proteome</keyword>
<sequence length="115" mass="12762">MLLLVTNYITQFRLRYSDLVPEPGLDARKDASCEISLDSGRYRDRFADGASRLRNPETARSPPAERRRFSIPDAELGRINADRSGVSSVTICSLSRGVAVPRAKTSQKTTVFNDS</sequence>
<proteinExistence type="predicted"/>
<protein>
    <submittedName>
        <fullName evidence="2">Uncharacterized protein</fullName>
    </submittedName>
</protein>
<name>A0A4C1XXR0_EUMVA</name>
<gene>
    <name evidence="2" type="ORF">EVAR_25366_1</name>
</gene>
<comment type="caution">
    <text evidence="2">The sequence shown here is derived from an EMBL/GenBank/DDBJ whole genome shotgun (WGS) entry which is preliminary data.</text>
</comment>
<dbReference type="AlphaFoldDB" id="A0A4C1XXR0"/>
<accession>A0A4C1XXR0</accession>
<dbReference type="Proteomes" id="UP000299102">
    <property type="component" value="Unassembled WGS sequence"/>
</dbReference>